<dbReference type="GO" id="GO:0000774">
    <property type="term" value="F:adenyl-nucleotide exchange factor activity"/>
    <property type="evidence" value="ECO:0007669"/>
    <property type="project" value="TreeGrafter"/>
</dbReference>
<dbReference type="SUPFAM" id="SSF48371">
    <property type="entry name" value="ARM repeat"/>
    <property type="match status" value="1"/>
</dbReference>
<evidence type="ECO:0000256" key="3">
    <source>
        <dbReference type="SAM" id="MobiDB-lite"/>
    </source>
</evidence>
<gene>
    <name evidence="5" type="ORF">HYDPIDRAFT_31504</name>
</gene>
<dbReference type="InterPro" id="IPR050693">
    <property type="entry name" value="Hsp70_NEF-Inhibitors"/>
</dbReference>
<feature type="domain" description="Nucleotide exchange factor Fes1" evidence="4">
    <location>
        <begin position="1"/>
        <end position="73"/>
    </location>
</feature>
<name>A0A0C9WBI2_9AGAM</name>
<dbReference type="Proteomes" id="UP000053820">
    <property type="component" value="Unassembled WGS sequence"/>
</dbReference>
<accession>A0A0C9WBI2</accession>
<dbReference type="OrthoDB" id="10250458at2759"/>
<reference evidence="5 6" key="1">
    <citation type="submission" date="2014-04" db="EMBL/GenBank/DDBJ databases">
        <title>Evolutionary Origins and Diversification of the Mycorrhizal Mutualists.</title>
        <authorList>
            <consortium name="DOE Joint Genome Institute"/>
            <consortium name="Mycorrhizal Genomics Consortium"/>
            <person name="Kohler A."/>
            <person name="Kuo A."/>
            <person name="Nagy L.G."/>
            <person name="Floudas D."/>
            <person name="Copeland A."/>
            <person name="Barry K.W."/>
            <person name="Cichocki N."/>
            <person name="Veneault-Fourrey C."/>
            <person name="LaButti K."/>
            <person name="Lindquist E.A."/>
            <person name="Lipzen A."/>
            <person name="Lundell T."/>
            <person name="Morin E."/>
            <person name="Murat C."/>
            <person name="Riley R."/>
            <person name="Ohm R."/>
            <person name="Sun H."/>
            <person name="Tunlid A."/>
            <person name="Henrissat B."/>
            <person name="Grigoriev I.V."/>
            <person name="Hibbett D.S."/>
            <person name="Martin F."/>
        </authorList>
    </citation>
    <scope>NUCLEOTIDE SEQUENCE [LARGE SCALE GENOMIC DNA]</scope>
    <source>
        <strain evidence="5 6">MD-312</strain>
    </source>
</reference>
<sequence length="343" mass="36535">MESLLRWGIENSAPSGGDAPPPAPRKDLDPAIIDHILGKPDAQLMKEALEVAVDETKDGATRIAAMDDLEMACGFILRPDLKKLNMWEPIHGLLGLPTTTDGLKVQTLWVLGTALQNNPAAQLAYLSLDPLPGILSCLSPPSNSAEARAKAMYALSGLLKHNAAAVAGLRSADGWNALRTSLEDSDISVRRKTAFLLNTLLVPTSDERLHTPDAVHTPSSSSAPVHPNSHASMLSDPSSTSTSAMTMEALQCESAPEGSSLLDAFISALVEPVPFGPDGESEKDVEFQENIVRLLYTYSAQCRGAFSAAQRHSLRTFLNAITPADDLFSLTTEEFVALKGAVA</sequence>
<dbReference type="InterPro" id="IPR013918">
    <property type="entry name" value="Nucleotide_exch_fac_Fes1"/>
</dbReference>
<evidence type="ECO:0000259" key="4">
    <source>
        <dbReference type="Pfam" id="PF08609"/>
    </source>
</evidence>
<dbReference type="PANTHER" id="PTHR19316">
    <property type="entry name" value="PROTEIN FOLDING REGULATOR"/>
    <property type="match status" value="1"/>
</dbReference>
<comment type="similarity">
    <text evidence="1">Belongs to the FES1 family.</text>
</comment>
<proteinExistence type="inferred from homology"/>
<dbReference type="InterPro" id="IPR016024">
    <property type="entry name" value="ARM-type_fold"/>
</dbReference>
<evidence type="ECO:0000256" key="1">
    <source>
        <dbReference type="ARBA" id="ARBA00011045"/>
    </source>
</evidence>
<evidence type="ECO:0000256" key="2">
    <source>
        <dbReference type="ARBA" id="ARBA00022737"/>
    </source>
</evidence>
<dbReference type="HOGENOM" id="CLU_046722_0_0_1"/>
<protein>
    <recommendedName>
        <fullName evidence="4">Nucleotide exchange factor Fes1 domain-containing protein</fullName>
    </recommendedName>
</protein>
<organism evidence="5 6">
    <name type="scientific">Hydnomerulius pinastri MD-312</name>
    <dbReference type="NCBI Taxonomy" id="994086"/>
    <lineage>
        <taxon>Eukaryota</taxon>
        <taxon>Fungi</taxon>
        <taxon>Dikarya</taxon>
        <taxon>Basidiomycota</taxon>
        <taxon>Agaricomycotina</taxon>
        <taxon>Agaricomycetes</taxon>
        <taxon>Agaricomycetidae</taxon>
        <taxon>Boletales</taxon>
        <taxon>Boletales incertae sedis</taxon>
        <taxon>Leucogyrophana</taxon>
    </lineage>
</organism>
<dbReference type="AlphaFoldDB" id="A0A0C9WBI2"/>
<dbReference type="Pfam" id="PF08609">
    <property type="entry name" value="Fes1"/>
    <property type="match status" value="1"/>
</dbReference>
<keyword evidence="2" id="KW-0677">Repeat</keyword>
<dbReference type="EMBL" id="KN839864">
    <property type="protein sequence ID" value="KIJ61201.1"/>
    <property type="molecule type" value="Genomic_DNA"/>
</dbReference>
<feature type="region of interest" description="Disordered" evidence="3">
    <location>
        <begin position="208"/>
        <end position="244"/>
    </location>
</feature>
<dbReference type="InterPro" id="IPR011989">
    <property type="entry name" value="ARM-like"/>
</dbReference>
<dbReference type="GO" id="GO:0005783">
    <property type="term" value="C:endoplasmic reticulum"/>
    <property type="evidence" value="ECO:0007669"/>
    <property type="project" value="TreeGrafter"/>
</dbReference>
<evidence type="ECO:0000313" key="5">
    <source>
        <dbReference type="EMBL" id="KIJ61201.1"/>
    </source>
</evidence>
<keyword evidence="6" id="KW-1185">Reference proteome</keyword>
<dbReference type="Gene3D" id="1.25.10.10">
    <property type="entry name" value="Leucine-rich Repeat Variant"/>
    <property type="match status" value="1"/>
</dbReference>
<feature type="compositionally biased region" description="Low complexity" evidence="3">
    <location>
        <begin position="231"/>
        <end position="244"/>
    </location>
</feature>
<evidence type="ECO:0000313" key="6">
    <source>
        <dbReference type="Proteomes" id="UP000053820"/>
    </source>
</evidence>
<dbReference type="PANTHER" id="PTHR19316:SF18">
    <property type="entry name" value="HSP70-BINDING PROTEIN 1"/>
    <property type="match status" value="1"/>
</dbReference>